<proteinExistence type="predicted"/>
<name>A0A9D4R8P4_DREPO</name>
<comment type="caution">
    <text evidence="1">The sequence shown here is derived from an EMBL/GenBank/DDBJ whole genome shotgun (WGS) entry which is preliminary data.</text>
</comment>
<reference evidence="1" key="1">
    <citation type="journal article" date="2019" name="bioRxiv">
        <title>The Genome of the Zebra Mussel, Dreissena polymorpha: A Resource for Invasive Species Research.</title>
        <authorList>
            <person name="McCartney M.A."/>
            <person name="Auch B."/>
            <person name="Kono T."/>
            <person name="Mallez S."/>
            <person name="Zhang Y."/>
            <person name="Obille A."/>
            <person name="Becker A."/>
            <person name="Abrahante J.E."/>
            <person name="Garbe J."/>
            <person name="Badalamenti J.P."/>
            <person name="Herman A."/>
            <person name="Mangelson H."/>
            <person name="Liachko I."/>
            <person name="Sullivan S."/>
            <person name="Sone E.D."/>
            <person name="Koren S."/>
            <person name="Silverstein K.A.T."/>
            <person name="Beckman K.B."/>
            <person name="Gohl D.M."/>
        </authorList>
    </citation>
    <scope>NUCLEOTIDE SEQUENCE</scope>
    <source>
        <strain evidence="1">Duluth1</strain>
        <tissue evidence="1">Whole animal</tissue>
    </source>
</reference>
<gene>
    <name evidence="1" type="ORF">DPMN_101887</name>
</gene>
<reference evidence="1" key="2">
    <citation type="submission" date="2020-11" db="EMBL/GenBank/DDBJ databases">
        <authorList>
            <person name="McCartney M.A."/>
            <person name="Auch B."/>
            <person name="Kono T."/>
            <person name="Mallez S."/>
            <person name="Becker A."/>
            <person name="Gohl D.M."/>
            <person name="Silverstein K.A.T."/>
            <person name="Koren S."/>
            <person name="Bechman K.B."/>
            <person name="Herman A."/>
            <person name="Abrahante J.E."/>
            <person name="Garbe J."/>
        </authorList>
    </citation>
    <scope>NUCLEOTIDE SEQUENCE</scope>
    <source>
        <strain evidence="1">Duluth1</strain>
        <tissue evidence="1">Whole animal</tissue>
    </source>
</reference>
<evidence type="ECO:0000313" key="1">
    <source>
        <dbReference type="EMBL" id="KAH3859171.1"/>
    </source>
</evidence>
<accession>A0A9D4R8P4</accession>
<sequence length="68" mass="7506">MVVFEGCVNQLVRDKTIFIGEVEPDDCGVILTSLCFSYQLGDRTGVVYTAKETRNASFLNRCVDLVVG</sequence>
<organism evidence="1 2">
    <name type="scientific">Dreissena polymorpha</name>
    <name type="common">Zebra mussel</name>
    <name type="synonym">Mytilus polymorpha</name>
    <dbReference type="NCBI Taxonomy" id="45954"/>
    <lineage>
        <taxon>Eukaryota</taxon>
        <taxon>Metazoa</taxon>
        <taxon>Spiralia</taxon>
        <taxon>Lophotrochozoa</taxon>
        <taxon>Mollusca</taxon>
        <taxon>Bivalvia</taxon>
        <taxon>Autobranchia</taxon>
        <taxon>Heteroconchia</taxon>
        <taxon>Euheterodonta</taxon>
        <taxon>Imparidentia</taxon>
        <taxon>Neoheterodontei</taxon>
        <taxon>Myida</taxon>
        <taxon>Dreissenoidea</taxon>
        <taxon>Dreissenidae</taxon>
        <taxon>Dreissena</taxon>
    </lineage>
</organism>
<dbReference type="AlphaFoldDB" id="A0A9D4R8P4"/>
<protein>
    <submittedName>
        <fullName evidence="1">Uncharacterized protein</fullName>
    </submittedName>
</protein>
<dbReference type="Proteomes" id="UP000828390">
    <property type="component" value="Unassembled WGS sequence"/>
</dbReference>
<keyword evidence="2" id="KW-1185">Reference proteome</keyword>
<dbReference type="EMBL" id="JAIWYP010000003">
    <property type="protein sequence ID" value="KAH3859171.1"/>
    <property type="molecule type" value="Genomic_DNA"/>
</dbReference>
<evidence type="ECO:0000313" key="2">
    <source>
        <dbReference type="Proteomes" id="UP000828390"/>
    </source>
</evidence>